<feature type="domain" description="Peptidase M1 alanyl aminopeptidase C-terminal" evidence="2">
    <location>
        <begin position="667"/>
        <end position="972"/>
    </location>
</feature>
<dbReference type="InterPro" id="IPR024601">
    <property type="entry name" value="Peptidase_M1_pepN_C"/>
</dbReference>
<dbReference type="InterPro" id="IPR045357">
    <property type="entry name" value="Aminopeptidase_N-like_N"/>
</dbReference>
<evidence type="ECO:0008006" key="6">
    <source>
        <dbReference type="Google" id="ProtNLM"/>
    </source>
</evidence>
<dbReference type="Pfam" id="PF01433">
    <property type="entry name" value="Peptidase_M1"/>
    <property type="match status" value="1"/>
</dbReference>
<dbReference type="PANTHER" id="PTHR46322">
    <property type="entry name" value="PUROMYCIN-SENSITIVE AMINOPEPTIDASE"/>
    <property type="match status" value="1"/>
</dbReference>
<evidence type="ECO:0000313" key="5">
    <source>
        <dbReference type="Proteomes" id="UP001165065"/>
    </source>
</evidence>
<dbReference type="InterPro" id="IPR042097">
    <property type="entry name" value="Aminopeptidase_N-like_N_sf"/>
</dbReference>
<keyword evidence="5" id="KW-1185">Reference proteome</keyword>
<organism evidence="4 5">
    <name type="scientific">Triparma columacea</name>
    <dbReference type="NCBI Taxonomy" id="722753"/>
    <lineage>
        <taxon>Eukaryota</taxon>
        <taxon>Sar</taxon>
        <taxon>Stramenopiles</taxon>
        <taxon>Ochrophyta</taxon>
        <taxon>Bolidophyceae</taxon>
        <taxon>Parmales</taxon>
        <taxon>Triparmaceae</taxon>
        <taxon>Triparma</taxon>
    </lineage>
</organism>
<dbReference type="Gene3D" id="1.10.390.10">
    <property type="entry name" value="Neutral Protease Domain 2"/>
    <property type="match status" value="1"/>
</dbReference>
<evidence type="ECO:0000259" key="1">
    <source>
        <dbReference type="Pfam" id="PF01433"/>
    </source>
</evidence>
<comment type="caution">
    <text evidence="4">The sequence shown here is derived from an EMBL/GenBank/DDBJ whole genome shotgun (WGS) entry which is preliminary data.</text>
</comment>
<proteinExistence type="predicted"/>
<dbReference type="InterPro" id="IPR027268">
    <property type="entry name" value="Peptidase_M4/M1_CTD_sf"/>
</dbReference>
<gene>
    <name evidence="4" type="ORF">TrCOL_g2918</name>
</gene>
<dbReference type="GO" id="GO:0008237">
    <property type="term" value="F:metallopeptidase activity"/>
    <property type="evidence" value="ECO:0007669"/>
    <property type="project" value="InterPro"/>
</dbReference>
<dbReference type="Pfam" id="PF17432">
    <property type="entry name" value="DUF3458_C"/>
    <property type="match status" value="1"/>
</dbReference>
<evidence type="ECO:0000259" key="3">
    <source>
        <dbReference type="Pfam" id="PF17900"/>
    </source>
</evidence>
<feature type="domain" description="Aminopeptidase N-like N-terminal" evidence="3">
    <location>
        <begin position="39"/>
        <end position="251"/>
    </location>
</feature>
<dbReference type="InterPro" id="IPR012779">
    <property type="entry name" value="Peptidase_M1_pepN"/>
</dbReference>
<sequence length="1000" mass="111738">MCIFCGSFCEFSDAASASAGASDKYRFSRSDFGPVPFRPLHYDLSVLFNKSTSDGVNVVSRQTYRNETKEPLTELTLNAHDLKVDSVQVILGHAPLGPPPVGFDAVVPDFVGHVAELETLSASPTKFDYQKDERKLIVSLDTPVNPGEEVVIRTDSTCYPNDTELEGIYFDQTPPGKPQTMISQCQQYGFQRIVPCVDTMNAKTFFTTRITCLAEYENVLCNGDKVEEKDAGDGMQEVTYVNHVVNMAPYLFFIGVGTYDTHVGEVEYPNGDVFLVELLCLPGVVEKEGDARAAVNSLVESIVWTQVCTGPEKYEHAKERKEIMQLVKKRDILKKEGKTGPEIEGVRSRLKELISVWGETGYTYPFKTYREIAMQNSNYGGMENLNNTTILSSMLTPSRWLVDEGYVYMEGVKVHEFYHNINGSQATGETPFEIWLNEAVTVHVQREREDAIFGHDYMRLGQVMYAQQPGSGPLALDRAPSSMAVEPMGFNTTHELISAMTYSKAPEFVRMTQSIIGKDNFVKALFDYHKKFAFSNATSWQWVEEMAVYQPEGVDIVKMAKGWLQRTGYPTLVVEEETWEGGEGKIKVRQTGFEDKKVEKERYPWVIPIKWAAVKDGKVVAEGLEILQTTSGEIKISGAGEVVDFVSIACDWSFYGDVKNESQTAFQTLLQAKSDPDTVNRFLAFQSILDDEKCRLVEALRSGCADGLVDVSDEFVDLYGAILNDEKLAVSTKGRFLAISSSCPSRPELSHLYNHLSQARTAVLQAVYKKHSATLKKVYTELNAGSCLENRTLKQAIFSAIRSGIAVQPVIGGGIIDVEMGEKEAYEMVAPLLNAKDMSDRSFALKAAIELGRTDAMVKARKEWTEHTIGCERYISCIARVDSDKSPEYIRTLIKEPFFKMALAGHARTVSRAWCANQKRALLTKDGLKLTKELFWAVGSVNQMSAYGFISAFAQTMKFDASVRDVLIQTVKDMRDGLDEKKQESLYNQLTRVISSFVVE</sequence>
<dbReference type="SUPFAM" id="SSF55486">
    <property type="entry name" value="Metalloproteases ('zincins'), catalytic domain"/>
    <property type="match status" value="1"/>
</dbReference>
<evidence type="ECO:0000259" key="2">
    <source>
        <dbReference type="Pfam" id="PF17432"/>
    </source>
</evidence>
<dbReference type="EMBL" id="BRYA01001458">
    <property type="protein sequence ID" value="GMI43651.1"/>
    <property type="molecule type" value="Genomic_DNA"/>
</dbReference>
<reference evidence="5" key="1">
    <citation type="journal article" date="2023" name="Commun. Biol.">
        <title>Genome analysis of Parmales, the sister group of diatoms, reveals the evolutionary specialization of diatoms from phago-mixotrophs to photoautotrophs.</title>
        <authorList>
            <person name="Ban H."/>
            <person name="Sato S."/>
            <person name="Yoshikawa S."/>
            <person name="Yamada K."/>
            <person name="Nakamura Y."/>
            <person name="Ichinomiya M."/>
            <person name="Sato N."/>
            <person name="Blanc-Mathieu R."/>
            <person name="Endo H."/>
            <person name="Kuwata A."/>
            <person name="Ogata H."/>
        </authorList>
    </citation>
    <scope>NUCLEOTIDE SEQUENCE [LARGE SCALE GENOMIC DNA]</scope>
</reference>
<dbReference type="Gene3D" id="1.25.50.10">
    <property type="entry name" value="Peptidase M1, alanyl aminopeptidase, C-terminal domain"/>
    <property type="match status" value="1"/>
</dbReference>
<feature type="domain" description="Peptidase M1 membrane alanine aminopeptidase" evidence="1">
    <location>
        <begin position="361"/>
        <end position="563"/>
    </location>
</feature>
<dbReference type="InterPro" id="IPR037144">
    <property type="entry name" value="Peptidase_M1_pepN_C_sf"/>
</dbReference>
<dbReference type="PANTHER" id="PTHR46322:SF1">
    <property type="entry name" value="PUROMYCIN-SENSITIVE AMINOPEPTIDASE"/>
    <property type="match status" value="1"/>
</dbReference>
<name>A0A9W7LBN0_9STRA</name>
<accession>A0A9W7LBN0</accession>
<protein>
    <recommendedName>
        <fullName evidence="6">Aminopeptidase</fullName>
    </recommendedName>
</protein>
<dbReference type="Pfam" id="PF17900">
    <property type="entry name" value="Peptidase_M1_N"/>
    <property type="match status" value="1"/>
</dbReference>
<dbReference type="AlphaFoldDB" id="A0A9W7LBN0"/>
<dbReference type="InterPro" id="IPR014782">
    <property type="entry name" value="Peptidase_M1_dom"/>
</dbReference>
<dbReference type="OrthoDB" id="10031169at2759"/>
<dbReference type="Proteomes" id="UP001165065">
    <property type="component" value="Unassembled WGS sequence"/>
</dbReference>
<dbReference type="GO" id="GO:0008270">
    <property type="term" value="F:zinc ion binding"/>
    <property type="evidence" value="ECO:0007669"/>
    <property type="project" value="InterPro"/>
</dbReference>
<dbReference type="SUPFAM" id="SSF63737">
    <property type="entry name" value="Leukotriene A4 hydrolase N-terminal domain"/>
    <property type="match status" value="1"/>
</dbReference>
<evidence type="ECO:0000313" key="4">
    <source>
        <dbReference type="EMBL" id="GMI43651.1"/>
    </source>
</evidence>
<dbReference type="Gene3D" id="2.60.40.1730">
    <property type="entry name" value="tricorn interacting facor f3 domain"/>
    <property type="match status" value="1"/>
</dbReference>